<dbReference type="PANTHER" id="PTHR43167">
    <property type="entry name" value="PUTATIVE (AFU_ORTHOLOGUE AFUA_6G01830)-RELATED"/>
    <property type="match status" value="1"/>
</dbReference>
<proteinExistence type="predicted"/>
<protein>
    <submittedName>
        <fullName evidence="4">Methyltransferase</fullName>
    </submittedName>
</protein>
<keyword evidence="1 4" id="KW-0489">Methyltransferase</keyword>
<evidence type="ECO:0000256" key="3">
    <source>
        <dbReference type="ARBA" id="ARBA00022691"/>
    </source>
</evidence>
<dbReference type="Gene3D" id="3.40.50.150">
    <property type="entry name" value="Vaccinia Virus protein VP39"/>
    <property type="match status" value="1"/>
</dbReference>
<name>A0A109XUY9_ALCXX</name>
<gene>
    <name evidence="4" type="ORF">AL504_00645</name>
</gene>
<sequence>MTNTLTSPSLAALLDRLFTQADASWSQAAPALANMSDAEQARLMRSKTDYREFYGRMKDLPLAVSPETGTLLYMLARSTQAHSIVEFGASFGISTLHLAAALRDNGGGRLITTEFEPSKVARACEHLAEAGLADLVELRQGDALQTLATDLPDRIDLVLLDGAKALYSDVLALLESRLRPGALIVADNADHCPEYLARVRSPASGYLSTPFGGDVELSMRLG</sequence>
<dbReference type="SUPFAM" id="SSF53335">
    <property type="entry name" value="S-adenosyl-L-methionine-dependent methyltransferases"/>
    <property type="match status" value="1"/>
</dbReference>
<dbReference type="PROSITE" id="PS51682">
    <property type="entry name" value="SAM_OMT_I"/>
    <property type="match status" value="1"/>
</dbReference>
<dbReference type="RefSeq" id="WP_061070808.1">
    <property type="nucleotide sequence ID" value="NZ_CP014060.2"/>
</dbReference>
<accession>A0A109XUY9</accession>
<evidence type="ECO:0000256" key="2">
    <source>
        <dbReference type="ARBA" id="ARBA00022679"/>
    </source>
</evidence>
<dbReference type="EMBL" id="CP014060">
    <property type="protein sequence ID" value="AMG34702.1"/>
    <property type="molecule type" value="Genomic_DNA"/>
</dbReference>
<evidence type="ECO:0000313" key="5">
    <source>
        <dbReference type="Proteomes" id="UP000060602"/>
    </source>
</evidence>
<dbReference type="InterPro" id="IPR029063">
    <property type="entry name" value="SAM-dependent_MTases_sf"/>
</dbReference>
<organism evidence="4 5">
    <name type="scientific">Alcaligenes xylosoxydans xylosoxydans</name>
    <name type="common">Achromobacter xylosoxidans</name>
    <dbReference type="NCBI Taxonomy" id="85698"/>
    <lineage>
        <taxon>Bacteria</taxon>
        <taxon>Pseudomonadati</taxon>
        <taxon>Pseudomonadota</taxon>
        <taxon>Betaproteobacteria</taxon>
        <taxon>Burkholderiales</taxon>
        <taxon>Alcaligenaceae</taxon>
        <taxon>Achromobacter</taxon>
    </lineage>
</organism>
<keyword evidence="2 4" id="KW-0808">Transferase</keyword>
<dbReference type="GO" id="GO:0008171">
    <property type="term" value="F:O-methyltransferase activity"/>
    <property type="evidence" value="ECO:0007669"/>
    <property type="project" value="InterPro"/>
</dbReference>
<evidence type="ECO:0000313" key="4">
    <source>
        <dbReference type="EMBL" id="AMG34702.1"/>
    </source>
</evidence>
<dbReference type="AlphaFoldDB" id="A0A109XUY9"/>
<evidence type="ECO:0000256" key="1">
    <source>
        <dbReference type="ARBA" id="ARBA00022603"/>
    </source>
</evidence>
<reference evidence="5" key="1">
    <citation type="submission" date="2015-12" db="EMBL/GenBank/DDBJ databases">
        <title>FDA dAtabase for Regulatory Grade micrObial Sequences (FDA-ARGOS): Supporting development and validation of Infectious Disease Dx tests.</title>
        <authorList>
            <person name="Case J."/>
            <person name="Tallon L."/>
            <person name="Sadzewicz L."/>
            <person name="Sengamalay N."/>
            <person name="Ott S."/>
            <person name="Godinez A."/>
            <person name="Nagaraj S."/>
            <person name="Nadendla S."/>
            <person name="Sichtig H."/>
        </authorList>
    </citation>
    <scope>NUCLEOTIDE SEQUENCE [LARGE SCALE GENOMIC DNA]</scope>
    <source>
        <strain evidence="5">FDAARGOS_147</strain>
    </source>
</reference>
<dbReference type="InterPro" id="IPR002935">
    <property type="entry name" value="SAM_O-MeTrfase"/>
</dbReference>
<keyword evidence="3" id="KW-0949">S-adenosyl-L-methionine</keyword>
<dbReference type="Proteomes" id="UP000060602">
    <property type="component" value="Chromosome"/>
</dbReference>
<dbReference type="GO" id="GO:0032259">
    <property type="term" value="P:methylation"/>
    <property type="evidence" value="ECO:0007669"/>
    <property type="project" value="UniProtKB-KW"/>
</dbReference>
<dbReference type="Pfam" id="PF13578">
    <property type="entry name" value="Methyltransf_24"/>
    <property type="match status" value="1"/>
</dbReference>
<dbReference type="PANTHER" id="PTHR43167:SF1">
    <property type="entry name" value="PUTATIVE (AFU_ORTHOLOGUE AFUA_6G01830)-RELATED"/>
    <property type="match status" value="1"/>
</dbReference>